<feature type="region of interest" description="Disordered" evidence="1">
    <location>
        <begin position="329"/>
        <end position="357"/>
    </location>
</feature>
<dbReference type="OrthoDB" id="9809379at2"/>
<dbReference type="GO" id="GO:0005524">
    <property type="term" value="F:ATP binding"/>
    <property type="evidence" value="ECO:0007669"/>
    <property type="project" value="InterPro"/>
</dbReference>
<feature type="domain" description="ATPase AAA-type core" evidence="2">
    <location>
        <begin position="264"/>
        <end position="331"/>
    </location>
</feature>
<organism evidence="3 4">
    <name type="scientific">Nocardioides gansuensis</name>
    <dbReference type="NCBI Taxonomy" id="2138300"/>
    <lineage>
        <taxon>Bacteria</taxon>
        <taxon>Bacillati</taxon>
        <taxon>Actinomycetota</taxon>
        <taxon>Actinomycetes</taxon>
        <taxon>Propionibacteriales</taxon>
        <taxon>Nocardioidaceae</taxon>
        <taxon>Nocardioides</taxon>
    </lineage>
</organism>
<reference evidence="3 4" key="1">
    <citation type="submission" date="2018-04" db="EMBL/GenBank/DDBJ databases">
        <title>Genome of Nocardioides gansuensis WSJ-1.</title>
        <authorList>
            <person name="Wu S."/>
            <person name="Wang G."/>
        </authorList>
    </citation>
    <scope>NUCLEOTIDE SEQUENCE [LARGE SCALE GENOMIC DNA]</scope>
    <source>
        <strain evidence="3 4">WSJ-1</strain>
    </source>
</reference>
<comment type="caution">
    <text evidence="3">The sequence shown here is derived from an EMBL/GenBank/DDBJ whole genome shotgun (WGS) entry which is preliminary data.</text>
</comment>
<dbReference type="EMBL" id="QDGZ01000003">
    <property type="protein sequence ID" value="PVG83077.1"/>
    <property type="molecule type" value="Genomic_DNA"/>
</dbReference>
<evidence type="ECO:0000313" key="4">
    <source>
        <dbReference type="Proteomes" id="UP000246018"/>
    </source>
</evidence>
<name>A0A2T8FBJ4_9ACTN</name>
<dbReference type="Proteomes" id="UP000246018">
    <property type="component" value="Unassembled WGS sequence"/>
</dbReference>
<dbReference type="GO" id="GO:0016887">
    <property type="term" value="F:ATP hydrolysis activity"/>
    <property type="evidence" value="ECO:0007669"/>
    <property type="project" value="InterPro"/>
</dbReference>
<protein>
    <recommendedName>
        <fullName evidence="2">ATPase AAA-type core domain-containing protein</fullName>
    </recommendedName>
</protein>
<feature type="compositionally biased region" description="Polar residues" evidence="1">
    <location>
        <begin position="332"/>
        <end position="357"/>
    </location>
</feature>
<dbReference type="Gene3D" id="3.40.50.300">
    <property type="entry name" value="P-loop containing nucleotide triphosphate hydrolases"/>
    <property type="match status" value="1"/>
</dbReference>
<dbReference type="RefSeq" id="WP_116571557.1">
    <property type="nucleotide sequence ID" value="NZ_QDGZ01000003.1"/>
</dbReference>
<dbReference type="CDD" id="cd19481">
    <property type="entry name" value="RecA-like_protease"/>
    <property type="match status" value="1"/>
</dbReference>
<gene>
    <name evidence="3" type="ORF">DDE18_07025</name>
</gene>
<dbReference type="InterPro" id="IPR003959">
    <property type="entry name" value="ATPase_AAA_core"/>
</dbReference>
<dbReference type="InterPro" id="IPR027417">
    <property type="entry name" value="P-loop_NTPase"/>
</dbReference>
<accession>A0A2T8FBJ4</accession>
<keyword evidence="4" id="KW-1185">Reference proteome</keyword>
<dbReference type="SUPFAM" id="SSF52540">
    <property type="entry name" value="P-loop containing nucleoside triphosphate hydrolases"/>
    <property type="match status" value="1"/>
</dbReference>
<dbReference type="AlphaFoldDB" id="A0A2T8FBJ4"/>
<evidence type="ECO:0000259" key="2">
    <source>
        <dbReference type="Pfam" id="PF00004"/>
    </source>
</evidence>
<sequence length="357" mass="38925">MGMPGEQREPDGFELADVGRVARHSVGRWVKAARIAEQPTFSDIIAGHLHTDARGLPVAEERWPSYEHVNVQAGLDAWLATGEWEHDTLGMTGYRHRGPFGLSDLLSADEMFGPAIRPGNISTVRLAAGPDGDTVECLRAAVILLSRAGDRAALLVRGSDRESDMHGVTVEIIASRDGLAAEIGARVRAAAVEHNVFRGHVVSFGQDMFGERGSALKFRRRPSMSREQLILPEETFSDVRRQVVGVARNRDRLRAAGQHLKRGLLLYGPPGVGKTHTIRYLISELADTTVVELTGETLHAIREACSVARTLQPAVIVVEDVDLIAEQRDHYSGQTPSSSRCSTRWTGSTRTPTSSSC</sequence>
<proteinExistence type="predicted"/>
<dbReference type="Pfam" id="PF00004">
    <property type="entry name" value="AAA"/>
    <property type="match status" value="1"/>
</dbReference>
<evidence type="ECO:0000313" key="3">
    <source>
        <dbReference type="EMBL" id="PVG83077.1"/>
    </source>
</evidence>
<evidence type="ECO:0000256" key="1">
    <source>
        <dbReference type="SAM" id="MobiDB-lite"/>
    </source>
</evidence>